<organism evidence="6 7">
    <name type="scientific">Labilithrix luteola</name>
    <dbReference type="NCBI Taxonomy" id="1391654"/>
    <lineage>
        <taxon>Bacteria</taxon>
        <taxon>Pseudomonadati</taxon>
        <taxon>Myxococcota</taxon>
        <taxon>Polyangia</taxon>
        <taxon>Polyangiales</taxon>
        <taxon>Labilitrichaceae</taxon>
        <taxon>Labilithrix</taxon>
    </lineage>
</organism>
<dbReference type="InterPro" id="IPR058683">
    <property type="entry name" value="TP_1001-like_C"/>
</dbReference>
<gene>
    <name evidence="6" type="ORF">AKJ09_08663</name>
</gene>
<evidence type="ECO:0000256" key="4">
    <source>
        <dbReference type="SAM" id="MobiDB-lite"/>
    </source>
</evidence>
<keyword evidence="3" id="KW-1015">Disulfide bond</keyword>
<accession>A0A0K1Q997</accession>
<dbReference type="Gene3D" id="2.60.40.1220">
    <property type="match status" value="1"/>
</dbReference>
<keyword evidence="1" id="KW-0732">Signal</keyword>
<reference evidence="6 7" key="1">
    <citation type="submission" date="2015-08" db="EMBL/GenBank/DDBJ databases">
        <authorList>
            <person name="Babu N.S."/>
            <person name="Beckwith C.J."/>
            <person name="Beseler K.G."/>
            <person name="Brison A."/>
            <person name="Carone J.V."/>
            <person name="Caskin T.P."/>
            <person name="Diamond M."/>
            <person name="Durham M.E."/>
            <person name="Foxe J.M."/>
            <person name="Go M."/>
            <person name="Henderson B.A."/>
            <person name="Jones I.B."/>
            <person name="McGettigan J.A."/>
            <person name="Micheletti S.J."/>
            <person name="Nasrallah M.E."/>
            <person name="Ortiz D."/>
            <person name="Piller C.R."/>
            <person name="Privatt S.R."/>
            <person name="Schneider S.L."/>
            <person name="Sharp S."/>
            <person name="Smith T.C."/>
            <person name="Stanton J.D."/>
            <person name="Ullery H.E."/>
            <person name="Wilson R.J."/>
            <person name="Serrano M.G."/>
            <person name="Buck G."/>
            <person name="Lee V."/>
            <person name="Wang Y."/>
            <person name="Carvalho R."/>
            <person name="Voegtly L."/>
            <person name="Shi R."/>
            <person name="Duckworth R."/>
            <person name="Johnson A."/>
            <person name="Loviza R."/>
            <person name="Walstead R."/>
            <person name="Shah Z."/>
            <person name="Kiflezghi M."/>
            <person name="Wade K."/>
            <person name="Ball S.L."/>
            <person name="Bradley K.W."/>
            <person name="Asai D.J."/>
            <person name="Bowman C.A."/>
            <person name="Russell D.A."/>
            <person name="Pope W.H."/>
            <person name="Jacobs-Sera D."/>
            <person name="Hendrix R.W."/>
            <person name="Hatfull G.F."/>
        </authorList>
    </citation>
    <scope>NUCLEOTIDE SEQUENCE [LARGE SCALE GENOMIC DNA]</scope>
    <source>
        <strain evidence="6 7">DSM 27648</strain>
    </source>
</reference>
<dbReference type="AlphaFoldDB" id="A0A0K1Q997"/>
<name>A0A0K1Q997_9BACT</name>
<dbReference type="Proteomes" id="UP000064967">
    <property type="component" value="Chromosome"/>
</dbReference>
<dbReference type="STRING" id="1391654.AKJ09_08663"/>
<protein>
    <recommendedName>
        <fullName evidence="5">TP-1001-like C-terminal domain-containing protein</fullName>
    </recommendedName>
</protein>
<feature type="compositionally biased region" description="Polar residues" evidence="4">
    <location>
        <begin position="82"/>
        <end position="93"/>
    </location>
</feature>
<dbReference type="InterPro" id="IPR011936">
    <property type="entry name" value="Myxo_disulph_rpt"/>
</dbReference>
<dbReference type="PATRIC" id="fig|1391654.3.peg.8777"/>
<dbReference type="Pfam" id="PF26342">
    <property type="entry name" value="TP_1001_2nd"/>
    <property type="match status" value="1"/>
</dbReference>
<evidence type="ECO:0000313" key="6">
    <source>
        <dbReference type="EMBL" id="AKV02000.1"/>
    </source>
</evidence>
<sequence length="828" mass="83805">MLLCDAAMRTNFALPSVLSVFVGLALVAGCSDDPSSSPACGDGQLGDGEQCDDGNTADGDGCSATCTRETGIVAAPDAGKPDSSTPDASTPDASTPDGGADCSPACPAGEFCDADKTCRVCNATRGCATGTVCDTAANGGAGACKVCVSDNDCPGSQTCRTDGSACEGCTDNASCTAETPICKTTSTPSACVECTATDSKRCDASKPTCANDFCGCTADTDCMAVANSAKDFCDRAANAGRGQCVVCSTDSQCQSVDPNRPVCDGTAGCICRSNADCTLDQLCGGGSQACEAAPIATTRSQTSAQLQATIAAPAGPVDVEVTGAFVTYLKPSVAGPSASEPVGFFVQAEAAGPALFVTDPTASARIHVGDRISFTATTKAIIGELRVVTAVTNLTVISSGHPVGNLATAKPAGLKVDRSADASAVLVSGLSDVESTLVRLQGKIVGGAELGTSFTSYAITTPGITSATNNLRLRLPTAIANELDPTQGCDFSMNAGVMYRTNGVAQPSTFSAADVTVTNCPAPKLVSAKAASPMQVVLTFDRTIAELSITNVMTQFTFDNGLLANAAVVAGNTVTLTTGPQAGGTLYKVTVASSVTDKTGNPVSAANNSQTFKGFAPRAVLRITEVGPTMASNKDLVELVAITGGTVNGFVLQQDINSPTVLGTFPDAVVATGDIIVVHMGATTDSETTSKNQFPASATAENYDTAWDFKGGTTGITFSSRLILALDPDGAIQDGVAFHRYPGTPPGAYPNNLQALQAVGHWLPADCGGALCTTNSTPTAMEVSADWTAMPATNATTTSNTIRRVSVTDTNTKDDWAVGPQSWGLPNP</sequence>
<feature type="region of interest" description="Disordered" evidence="4">
    <location>
        <begin position="74"/>
        <end position="96"/>
    </location>
</feature>
<dbReference type="InterPro" id="IPR014755">
    <property type="entry name" value="Cu-Rt/internalin_Ig-like"/>
</dbReference>
<feature type="domain" description="TP-1001-like C-terminal" evidence="5">
    <location>
        <begin position="619"/>
        <end position="818"/>
    </location>
</feature>
<evidence type="ECO:0000256" key="3">
    <source>
        <dbReference type="ARBA" id="ARBA00023157"/>
    </source>
</evidence>
<evidence type="ECO:0000256" key="1">
    <source>
        <dbReference type="ARBA" id="ARBA00022729"/>
    </source>
</evidence>
<evidence type="ECO:0000259" key="5">
    <source>
        <dbReference type="Pfam" id="PF26342"/>
    </source>
</evidence>
<proteinExistence type="predicted"/>
<dbReference type="KEGG" id="llu:AKJ09_08663"/>
<evidence type="ECO:0000256" key="2">
    <source>
        <dbReference type="ARBA" id="ARBA00022737"/>
    </source>
</evidence>
<keyword evidence="7" id="KW-1185">Reference proteome</keyword>
<evidence type="ECO:0000313" key="7">
    <source>
        <dbReference type="Proteomes" id="UP000064967"/>
    </source>
</evidence>
<keyword evidence="2" id="KW-0677">Repeat</keyword>
<dbReference type="NCBIfam" id="TIGR02232">
    <property type="entry name" value="myxo_disulf_rpt"/>
    <property type="match status" value="1"/>
</dbReference>
<dbReference type="EMBL" id="CP012333">
    <property type="protein sequence ID" value="AKV02000.1"/>
    <property type="molecule type" value="Genomic_DNA"/>
</dbReference>